<dbReference type="AlphaFoldDB" id="A0AAV5TDP7"/>
<name>A0AAV5TDP7_9BILA</name>
<dbReference type="EMBL" id="BTSX01000004">
    <property type="protein sequence ID" value="GMS92447.1"/>
    <property type="molecule type" value="Genomic_DNA"/>
</dbReference>
<evidence type="ECO:0000313" key="2">
    <source>
        <dbReference type="EMBL" id="GMS92447.1"/>
    </source>
</evidence>
<feature type="transmembrane region" description="Helical" evidence="1">
    <location>
        <begin position="12"/>
        <end position="31"/>
    </location>
</feature>
<sequence>PVSIGSITQTASYHMANIVSVCLLLMMYNGAIINFSHELNHRKELRNPFNSMLSMMCLASLISLGIKASLAYRDLGFTILETDYFSEDRMTYSYALHTVMQYDTWGPFRSVYTWHAVILTFMRQRALRSKGKWDASYSLAFTLSTLIVLLSAAASIPLFMTNVITYKPLWFACREL</sequence>
<dbReference type="GO" id="GO:0008528">
    <property type="term" value="F:G protein-coupled peptide receptor activity"/>
    <property type="evidence" value="ECO:0007669"/>
    <property type="project" value="TreeGrafter"/>
</dbReference>
<evidence type="ECO:0000313" key="3">
    <source>
        <dbReference type="Proteomes" id="UP001432027"/>
    </source>
</evidence>
<feature type="non-terminal residue" evidence="2">
    <location>
        <position position="1"/>
    </location>
</feature>
<proteinExistence type="predicted"/>
<feature type="transmembrane region" description="Helical" evidence="1">
    <location>
        <begin position="135"/>
        <end position="160"/>
    </location>
</feature>
<dbReference type="Proteomes" id="UP001432027">
    <property type="component" value="Unassembled WGS sequence"/>
</dbReference>
<keyword evidence="1" id="KW-0472">Membrane</keyword>
<evidence type="ECO:0000256" key="1">
    <source>
        <dbReference type="SAM" id="Phobius"/>
    </source>
</evidence>
<evidence type="ECO:0008006" key="4">
    <source>
        <dbReference type="Google" id="ProtNLM"/>
    </source>
</evidence>
<gene>
    <name evidence="2" type="ORF">PENTCL1PPCAC_14622</name>
</gene>
<feature type="transmembrane region" description="Helical" evidence="1">
    <location>
        <begin position="52"/>
        <end position="72"/>
    </location>
</feature>
<protein>
    <recommendedName>
        <fullName evidence="4">G protein-coupled receptor</fullName>
    </recommendedName>
</protein>
<dbReference type="InterPro" id="IPR053219">
    <property type="entry name" value="GPCR_Dmsr-1"/>
</dbReference>
<keyword evidence="1" id="KW-0812">Transmembrane</keyword>
<accession>A0AAV5TDP7</accession>
<dbReference type="PANTHER" id="PTHR46273:SF14">
    <property type="entry name" value="G-PROTEIN COUPLED RECEPTOR DMSR-1"/>
    <property type="match status" value="1"/>
</dbReference>
<keyword evidence="3" id="KW-1185">Reference proteome</keyword>
<comment type="caution">
    <text evidence="2">The sequence shown here is derived from an EMBL/GenBank/DDBJ whole genome shotgun (WGS) entry which is preliminary data.</text>
</comment>
<keyword evidence="1" id="KW-1133">Transmembrane helix</keyword>
<dbReference type="PANTHER" id="PTHR46273">
    <property type="entry name" value="MYOSUPPRESSIN RECEPTOR 1, ISOFORM B-RELATED"/>
    <property type="match status" value="1"/>
</dbReference>
<organism evidence="2 3">
    <name type="scientific">Pristionchus entomophagus</name>
    <dbReference type="NCBI Taxonomy" id="358040"/>
    <lineage>
        <taxon>Eukaryota</taxon>
        <taxon>Metazoa</taxon>
        <taxon>Ecdysozoa</taxon>
        <taxon>Nematoda</taxon>
        <taxon>Chromadorea</taxon>
        <taxon>Rhabditida</taxon>
        <taxon>Rhabditina</taxon>
        <taxon>Diplogasteromorpha</taxon>
        <taxon>Diplogasteroidea</taxon>
        <taxon>Neodiplogasteridae</taxon>
        <taxon>Pristionchus</taxon>
    </lineage>
</organism>
<dbReference type="GO" id="GO:0005886">
    <property type="term" value="C:plasma membrane"/>
    <property type="evidence" value="ECO:0007669"/>
    <property type="project" value="TreeGrafter"/>
</dbReference>
<reference evidence="2" key="1">
    <citation type="submission" date="2023-10" db="EMBL/GenBank/DDBJ databases">
        <title>Genome assembly of Pristionchus species.</title>
        <authorList>
            <person name="Yoshida K."/>
            <person name="Sommer R.J."/>
        </authorList>
    </citation>
    <scope>NUCLEOTIDE SEQUENCE</scope>
    <source>
        <strain evidence="2">RS0144</strain>
    </source>
</reference>